<keyword evidence="3" id="KW-1185">Reference proteome</keyword>
<accession>A0A820WI67</accession>
<gene>
    <name evidence="2" type="ORF">UJA718_LOCUS27239</name>
</gene>
<dbReference type="InterPro" id="IPR036378">
    <property type="entry name" value="FAS1_dom_sf"/>
</dbReference>
<dbReference type="AlphaFoldDB" id="A0A820WI67"/>
<feature type="non-terminal residue" evidence="2">
    <location>
        <position position="1"/>
    </location>
</feature>
<dbReference type="EMBL" id="CAJOBP010007469">
    <property type="protein sequence ID" value="CAF4514983.1"/>
    <property type="molecule type" value="Genomic_DNA"/>
</dbReference>
<dbReference type="Gene3D" id="2.30.180.10">
    <property type="entry name" value="FAS1 domain"/>
    <property type="match status" value="1"/>
</dbReference>
<reference evidence="2" key="1">
    <citation type="submission" date="2021-02" db="EMBL/GenBank/DDBJ databases">
        <authorList>
            <person name="Nowell W R."/>
        </authorList>
    </citation>
    <scope>NUCLEOTIDE SEQUENCE</scope>
</reference>
<organism evidence="2 3">
    <name type="scientific">Rotaria socialis</name>
    <dbReference type="NCBI Taxonomy" id="392032"/>
    <lineage>
        <taxon>Eukaryota</taxon>
        <taxon>Metazoa</taxon>
        <taxon>Spiralia</taxon>
        <taxon>Gnathifera</taxon>
        <taxon>Rotifera</taxon>
        <taxon>Eurotatoria</taxon>
        <taxon>Bdelloidea</taxon>
        <taxon>Philodinida</taxon>
        <taxon>Philodinidae</taxon>
        <taxon>Rotaria</taxon>
    </lineage>
</organism>
<sequence length="57" mass="5942">MRLQAQLVDIVQTASNENLTTLVTAITAADLVTALKGTGPFTVFAPNDAAFKKLPPG</sequence>
<evidence type="ECO:0000313" key="3">
    <source>
        <dbReference type="Proteomes" id="UP000663873"/>
    </source>
</evidence>
<dbReference type="Proteomes" id="UP000663873">
    <property type="component" value="Unassembled WGS sequence"/>
</dbReference>
<dbReference type="PROSITE" id="PS50213">
    <property type="entry name" value="FAS1"/>
    <property type="match status" value="1"/>
</dbReference>
<evidence type="ECO:0000313" key="2">
    <source>
        <dbReference type="EMBL" id="CAF4514983.1"/>
    </source>
</evidence>
<dbReference type="InterPro" id="IPR000782">
    <property type="entry name" value="FAS1_domain"/>
</dbReference>
<comment type="caution">
    <text evidence="2">The sequence shown here is derived from an EMBL/GenBank/DDBJ whole genome shotgun (WGS) entry which is preliminary data.</text>
</comment>
<proteinExistence type="predicted"/>
<evidence type="ECO:0000259" key="1">
    <source>
        <dbReference type="PROSITE" id="PS50213"/>
    </source>
</evidence>
<dbReference type="SUPFAM" id="SSF82153">
    <property type="entry name" value="FAS1 domain"/>
    <property type="match status" value="1"/>
</dbReference>
<feature type="domain" description="FAS1" evidence="1">
    <location>
        <begin position="6"/>
        <end position="57"/>
    </location>
</feature>
<protein>
    <recommendedName>
        <fullName evidence="1">FAS1 domain-containing protein</fullName>
    </recommendedName>
</protein>
<name>A0A820WI67_9BILA</name>
<dbReference type="Pfam" id="PF02469">
    <property type="entry name" value="Fasciclin"/>
    <property type="match status" value="1"/>
</dbReference>